<evidence type="ECO:0000313" key="3">
    <source>
        <dbReference type="Proteomes" id="UP000269945"/>
    </source>
</evidence>
<feature type="region of interest" description="Disordered" evidence="1">
    <location>
        <begin position="32"/>
        <end position="51"/>
    </location>
</feature>
<keyword evidence="3" id="KW-1185">Reference proteome</keyword>
<feature type="non-terminal residue" evidence="2">
    <location>
        <position position="51"/>
    </location>
</feature>
<sequence length="51" mass="5999">MHPWCGPVWSRTSRGRKPITHEWYPPGFLRPEQNRVHTMGRASPGQKSRPF</sequence>
<dbReference type="Proteomes" id="UP000269945">
    <property type="component" value="Unassembled WGS sequence"/>
</dbReference>
<name>A0A9X9LVV3_GULGU</name>
<evidence type="ECO:0000313" key="2">
    <source>
        <dbReference type="EMBL" id="VCW97626.1"/>
    </source>
</evidence>
<feature type="region of interest" description="Disordered" evidence="1">
    <location>
        <begin position="1"/>
        <end position="26"/>
    </location>
</feature>
<evidence type="ECO:0000256" key="1">
    <source>
        <dbReference type="SAM" id="MobiDB-lite"/>
    </source>
</evidence>
<protein>
    <submittedName>
        <fullName evidence="2">Uncharacterized protein</fullName>
    </submittedName>
</protein>
<gene>
    <name evidence="2" type="ORF">BN2614_LOCUS9</name>
</gene>
<organism evidence="2 3">
    <name type="scientific">Gulo gulo</name>
    <name type="common">Wolverine</name>
    <name type="synonym">Gluton</name>
    <dbReference type="NCBI Taxonomy" id="48420"/>
    <lineage>
        <taxon>Eukaryota</taxon>
        <taxon>Metazoa</taxon>
        <taxon>Chordata</taxon>
        <taxon>Craniata</taxon>
        <taxon>Vertebrata</taxon>
        <taxon>Euteleostomi</taxon>
        <taxon>Mammalia</taxon>
        <taxon>Eutheria</taxon>
        <taxon>Laurasiatheria</taxon>
        <taxon>Carnivora</taxon>
        <taxon>Caniformia</taxon>
        <taxon>Musteloidea</taxon>
        <taxon>Mustelidae</taxon>
        <taxon>Guloninae</taxon>
        <taxon>Gulo</taxon>
    </lineage>
</organism>
<dbReference type="AlphaFoldDB" id="A0A9X9LVV3"/>
<proteinExistence type="predicted"/>
<accession>A0A9X9LVV3</accession>
<dbReference type="EMBL" id="CYRY02022463">
    <property type="protein sequence ID" value="VCW97626.1"/>
    <property type="molecule type" value="Genomic_DNA"/>
</dbReference>
<comment type="caution">
    <text evidence="2">The sequence shown here is derived from an EMBL/GenBank/DDBJ whole genome shotgun (WGS) entry which is preliminary data.</text>
</comment>
<reference evidence="2 3" key="1">
    <citation type="submission" date="2018-10" db="EMBL/GenBank/DDBJ databases">
        <authorList>
            <person name="Ekblom R."/>
            <person name="Jareborg N."/>
        </authorList>
    </citation>
    <scope>NUCLEOTIDE SEQUENCE [LARGE SCALE GENOMIC DNA]</scope>
    <source>
        <tissue evidence="2">Muscle</tissue>
    </source>
</reference>